<accession>A0ACC3A5N1</accession>
<proteinExistence type="predicted"/>
<keyword evidence="2" id="KW-1185">Reference proteome</keyword>
<evidence type="ECO:0000313" key="2">
    <source>
        <dbReference type="Proteomes" id="UP001172386"/>
    </source>
</evidence>
<comment type="caution">
    <text evidence="1">The sequence shown here is derived from an EMBL/GenBank/DDBJ whole genome shotgun (WGS) entry which is preliminary data.</text>
</comment>
<protein>
    <submittedName>
        <fullName evidence="1">Uncharacterized protein</fullName>
    </submittedName>
</protein>
<sequence length="357" mass="38906">MPPGLVETDHNAASWLSSVNSKRKSHATVSNATAQEDAQPARKRWTIYLLEDFPPQAVQFCKDNFETILPSDPEVRNWRENADAIVVRERVITAEDISATKKLKAIGKQGTGIDIIDLDACDKANIKVLNTPGVNASAVAELTMCLAFAVARQIRTISVKQEQGLEVRKEHCCGLTLTGSCIGVMGMGAIGKMVASMFRDALGCTIYAYDPILPADAWADLPHVRVSSMDEMVPNVDVLSLHVPLLPSTRGCISMAQFRKMKPTAILLNCARGGLVNEKDLVAALREDIIWGAGLDCHEQEPPSLEMYKDLWETGKVVSTPHIGATCASTQVKTAITALERILVYHDSIPTPPYEKA</sequence>
<gene>
    <name evidence="1" type="ORF">H2198_005484</name>
</gene>
<dbReference type="Proteomes" id="UP001172386">
    <property type="component" value="Unassembled WGS sequence"/>
</dbReference>
<name>A0ACC3A5N1_9EURO</name>
<reference evidence="1" key="1">
    <citation type="submission" date="2022-10" db="EMBL/GenBank/DDBJ databases">
        <title>Culturing micro-colonial fungi from biological soil crusts in the Mojave desert and describing Neophaeococcomyces mojavensis, and introducing the new genera and species Taxawa tesnikishii.</title>
        <authorList>
            <person name="Kurbessoian T."/>
            <person name="Stajich J.E."/>
        </authorList>
    </citation>
    <scope>NUCLEOTIDE SEQUENCE</scope>
    <source>
        <strain evidence="1">JES_112</strain>
    </source>
</reference>
<dbReference type="EMBL" id="JAPDRQ010000091">
    <property type="protein sequence ID" value="KAJ9655687.1"/>
    <property type="molecule type" value="Genomic_DNA"/>
</dbReference>
<organism evidence="1 2">
    <name type="scientific">Neophaeococcomyces mojaviensis</name>
    <dbReference type="NCBI Taxonomy" id="3383035"/>
    <lineage>
        <taxon>Eukaryota</taxon>
        <taxon>Fungi</taxon>
        <taxon>Dikarya</taxon>
        <taxon>Ascomycota</taxon>
        <taxon>Pezizomycotina</taxon>
        <taxon>Eurotiomycetes</taxon>
        <taxon>Chaetothyriomycetidae</taxon>
        <taxon>Chaetothyriales</taxon>
        <taxon>Chaetothyriales incertae sedis</taxon>
        <taxon>Neophaeococcomyces</taxon>
    </lineage>
</organism>
<evidence type="ECO:0000313" key="1">
    <source>
        <dbReference type="EMBL" id="KAJ9655687.1"/>
    </source>
</evidence>